<evidence type="ECO:0000256" key="4">
    <source>
        <dbReference type="ARBA" id="ARBA00023242"/>
    </source>
</evidence>
<reference evidence="8" key="2">
    <citation type="submission" date="2014-07" db="EMBL/GenBank/DDBJ databases">
        <authorList>
            <person name="Hull J."/>
        </authorList>
    </citation>
    <scope>NUCLEOTIDE SEQUENCE</scope>
</reference>
<comment type="subcellular location">
    <subcellularLocation>
        <location evidence="2">Chromosome</location>
    </subcellularLocation>
    <subcellularLocation>
        <location evidence="1">Nucleus</location>
    </subcellularLocation>
</comment>
<feature type="region of interest" description="Disordered" evidence="6">
    <location>
        <begin position="95"/>
        <end position="121"/>
    </location>
</feature>
<evidence type="ECO:0000256" key="1">
    <source>
        <dbReference type="ARBA" id="ARBA00004123"/>
    </source>
</evidence>
<keyword evidence="3" id="KW-0158">Chromosome</keyword>
<dbReference type="GO" id="GO:0005694">
    <property type="term" value="C:chromosome"/>
    <property type="evidence" value="ECO:0007669"/>
    <property type="project" value="UniProtKB-SubCell"/>
</dbReference>
<protein>
    <submittedName>
        <fullName evidence="8">HORMA domain-containing protein 1</fullName>
    </submittedName>
</protein>
<sequence length="121" mass="14041">DFDEASFQRSFTNLISSMLKFAKRLEPLPEAFRLQLRILYYDERTPEDFIPDYFRDSDLNTYEKAGTSAECLGSIETPFHGIALKIAGSYKLDIDDEKESSQNPDKKRKMSIENQIECIDE</sequence>
<evidence type="ECO:0000256" key="3">
    <source>
        <dbReference type="ARBA" id="ARBA00022454"/>
    </source>
</evidence>
<feature type="domain" description="HORMA" evidence="7">
    <location>
        <begin position="1"/>
        <end position="86"/>
    </location>
</feature>
<organism evidence="8">
    <name type="scientific">Lygus hesperus</name>
    <name type="common">Western plant bug</name>
    <dbReference type="NCBI Taxonomy" id="30085"/>
    <lineage>
        <taxon>Eukaryota</taxon>
        <taxon>Metazoa</taxon>
        <taxon>Ecdysozoa</taxon>
        <taxon>Arthropoda</taxon>
        <taxon>Hexapoda</taxon>
        <taxon>Insecta</taxon>
        <taxon>Pterygota</taxon>
        <taxon>Neoptera</taxon>
        <taxon>Paraneoptera</taxon>
        <taxon>Hemiptera</taxon>
        <taxon>Heteroptera</taxon>
        <taxon>Panheteroptera</taxon>
        <taxon>Cimicomorpha</taxon>
        <taxon>Miridae</taxon>
        <taxon>Mirini</taxon>
        <taxon>Lygus</taxon>
    </lineage>
</organism>
<evidence type="ECO:0000259" key="7">
    <source>
        <dbReference type="PROSITE" id="PS50815"/>
    </source>
</evidence>
<evidence type="ECO:0000256" key="5">
    <source>
        <dbReference type="ARBA" id="ARBA00023254"/>
    </source>
</evidence>
<dbReference type="InterPro" id="IPR036570">
    <property type="entry name" value="HORMA_dom_sf"/>
</dbReference>
<feature type="non-terminal residue" evidence="8">
    <location>
        <position position="121"/>
    </location>
</feature>
<dbReference type="PANTHER" id="PTHR48225">
    <property type="entry name" value="HORMA DOMAIN-CONTAINING PROTEIN 1"/>
    <property type="match status" value="1"/>
</dbReference>
<dbReference type="InterPro" id="IPR003511">
    <property type="entry name" value="HORMA_dom"/>
</dbReference>
<dbReference type="PANTHER" id="PTHR48225:SF7">
    <property type="entry name" value="MEIOSIS-SPECIFIC PROTEIN HOP1"/>
    <property type="match status" value="1"/>
</dbReference>
<proteinExistence type="predicted"/>
<reference evidence="8" key="1">
    <citation type="journal article" date="2014" name="PLoS ONE">
        <title>Transcriptome-Based Identification of ABC Transporters in the Western Tarnished Plant Bug Lygus hesperus.</title>
        <authorList>
            <person name="Hull J.J."/>
            <person name="Chaney K."/>
            <person name="Geib S.M."/>
            <person name="Fabrick J.A."/>
            <person name="Brent C.S."/>
            <person name="Walsh D."/>
            <person name="Lavine L.C."/>
        </authorList>
    </citation>
    <scope>NUCLEOTIDE SEQUENCE</scope>
</reference>
<dbReference type="GO" id="GO:0005634">
    <property type="term" value="C:nucleus"/>
    <property type="evidence" value="ECO:0007669"/>
    <property type="project" value="UniProtKB-SubCell"/>
</dbReference>
<evidence type="ECO:0000256" key="2">
    <source>
        <dbReference type="ARBA" id="ARBA00004286"/>
    </source>
</evidence>
<dbReference type="InterPro" id="IPR051294">
    <property type="entry name" value="HORMA_MeioticProgression"/>
</dbReference>
<dbReference type="Pfam" id="PF02301">
    <property type="entry name" value="HORMA"/>
    <property type="match status" value="1"/>
</dbReference>
<feature type="non-terminal residue" evidence="8">
    <location>
        <position position="1"/>
    </location>
</feature>
<evidence type="ECO:0000256" key="6">
    <source>
        <dbReference type="SAM" id="MobiDB-lite"/>
    </source>
</evidence>
<keyword evidence="5" id="KW-0469">Meiosis</keyword>
<dbReference type="Gene3D" id="3.30.900.10">
    <property type="entry name" value="HORMA domain"/>
    <property type="match status" value="1"/>
</dbReference>
<name>A0A0A9XTI6_LYGHE</name>
<dbReference type="GO" id="GO:0051321">
    <property type="term" value="P:meiotic cell cycle"/>
    <property type="evidence" value="ECO:0007669"/>
    <property type="project" value="UniProtKB-KW"/>
</dbReference>
<gene>
    <name evidence="8" type="primary">hormad1</name>
    <name evidence="8" type="ORF">CM83_68842</name>
</gene>
<dbReference type="EMBL" id="GBHO01020598">
    <property type="protein sequence ID" value="JAG23006.1"/>
    <property type="molecule type" value="Transcribed_RNA"/>
</dbReference>
<keyword evidence="4" id="KW-0539">Nucleus</keyword>
<dbReference type="PROSITE" id="PS50815">
    <property type="entry name" value="HORMA"/>
    <property type="match status" value="1"/>
</dbReference>
<evidence type="ECO:0000313" key="8">
    <source>
        <dbReference type="EMBL" id="JAG23006.1"/>
    </source>
</evidence>
<dbReference type="AlphaFoldDB" id="A0A0A9XTI6"/>
<accession>A0A0A9XTI6</accession>